<dbReference type="OrthoDB" id="5295945at2"/>
<gene>
    <name evidence="10 12" type="primary">nadD</name>
    <name evidence="12" type="ORF">HLPCO_000369</name>
</gene>
<dbReference type="PANTHER" id="PTHR39321:SF3">
    <property type="entry name" value="PHOSPHOPANTETHEINE ADENYLYLTRANSFERASE"/>
    <property type="match status" value="1"/>
</dbReference>
<dbReference type="InterPro" id="IPR014729">
    <property type="entry name" value="Rossmann-like_a/b/a_fold"/>
</dbReference>
<reference evidence="12 13" key="2">
    <citation type="journal article" date="2013" name="PLoS ONE">
        <title>INDIGO - INtegrated Data Warehouse of MIcrobial GenOmes with Examples from the Red Sea Extremophiles.</title>
        <authorList>
            <person name="Alam I."/>
            <person name="Antunes A."/>
            <person name="Kamau A.A."/>
            <person name="Ba Alawi W."/>
            <person name="Kalkatawi M."/>
            <person name="Stingl U."/>
            <person name="Bajic V.B."/>
        </authorList>
    </citation>
    <scope>NUCLEOTIDE SEQUENCE [LARGE SCALE GENOMIC DNA]</scope>
    <source>
        <strain evidence="12 13">SSD-17B</strain>
    </source>
</reference>
<keyword evidence="7 10" id="KW-0067">ATP-binding</keyword>
<dbReference type="GO" id="GO:0005524">
    <property type="term" value="F:ATP binding"/>
    <property type="evidence" value="ECO:0007669"/>
    <property type="project" value="UniProtKB-KW"/>
</dbReference>
<dbReference type="Proteomes" id="UP000005707">
    <property type="component" value="Unassembled WGS sequence"/>
</dbReference>
<dbReference type="InterPro" id="IPR005248">
    <property type="entry name" value="NadD/NMNAT"/>
</dbReference>
<dbReference type="SUPFAM" id="SSF52374">
    <property type="entry name" value="Nucleotidylyl transferase"/>
    <property type="match status" value="1"/>
</dbReference>
<dbReference type="GO" id="GO:0004515">
    <property type="term" value="F:nicotinate-nucleotide adenylyltransferase activity"/>
    <property type="evidence" value="ECO:0007669"/>
    <property type="project" value="UniProtKB-UniRule"/>
</dbReference>
<evidence type="ECO:0000256" key="6">
    <source>
        <dbReference type="ARBA" id="ARBA00022741"/>
    </source>
</evidence>
<evidence type="ECO:0000256" key="7">
    <source>
        <dbReference type="ARBA" id="ARBA00022840"/>
    </source>
</evidence>
<dbReference type="CDD" id="cd02165">
    <property type="entry name" value="NMNAT"/>
    <property type="match status" value="1"/>
</dbReference>
<accession>U2EFJ4</accession>
<dbReference type="STRING" id="1033810.HLPCO_000369"/>
<evidence type="ECO:0000256" key="3">
    <source>
        <dbReference type="ARBA" id="ARBA00022642"/>
    </source>
</evidence>
<evidence type="ECO:0000256" key="8">
    <source>
        <dbReference type="ARBA" id="ARBA00023027"/>
    </source>
</evidence>
<comment type="similarity">
    <text evidence="10">Belongs to the NadD family.</text>
</comment>
<keyword evidence="4 10" id="KW-0808">Transferase</keyword>
<evidence type="ECO:0000313" key="13">
    <source>
        <dbReference type="Proteomes" id="UP000005707"/>
    </source>
</evidence>
<sequence>MIIVYGGSFNPPTLAHQRIAEFVLEQIKGSRLILMPVGNYYDKPELIHYKYRLEMLQLMSRHITHCEVSDFETRQNQFNGTFHTLKHIQAIYEREDIGFLLGADNLKSLSKWVKSEQLLKSFKIIVLDRDDINLKHVIKNDPLLYKYRESFIILDNFRTIEISSYEFRHERKDQFVTKEILKYIKENKLYNR</sequence>
<dbReference type="NCBIfam" id="TIGR00482">
    <property type="entry name" value="nicotinate (nicotinamide) nucleotide adenylyltransferase"/>
    <property type="match status" value="1"/>
</dbReference>
<comment type="pathway">
    <text evidence="2 10">Cofactor biosynthesis; NAD(+) biosynthesis; deamido-NAD(+) from nicotinate D-ribonucleotide: step 1/1.</text>
</comment>
<evidence type="ECO:0000256" key="9">
    <source>
        <dbReference type="ARBA" id="ARBA00048721"/>
    </source>
</evidence>
<keyword evidence="13" id="KW-1185">Reference proteome</keyword>
<comment type="catalytic activity">
    <reaction evidence="9 10">
        <text>nicotinate beta-D-ribonucleotide + ATP + H(+) = deamido-NAD(+) + diphosphate</text>
        <dbReference type="Rhea" id="RHEA:22860"/>
        <dbReference type="ChEBI" id="CHEBI:15378"/>
        <dbReference type="ChEBI" id="CHEBI:30616"/>
        <dbReference type="ChEBI" id="CHEBI:33019"/>
        <dbReference type="ChEBI" id="CHEBI:57502"/>
        <dbReference type="ChEBI" id="CHEBI:58437"/>
        <dbReference type="EC" id="2.7.7.18"/>
    </reaction>
</comment>
<keyword evidence="3 10" id="KW-0662">Pyridine nucleotide biosynthesis</keyword>
<dbReference type="GO" id="GO:0009435">
    <property type="term" value="P:NAD+ biosynthetic process"/>
    <property type="evidence" value="ECO:0007669"/>
    <property type="project" value="UniProtKB-UniRule"/>
</dbReference>
<dbReference type="UniPathway" id="UPA00253">
    <property type="reaction ID" value="UER00332"/>
</dbReference>
<keyword evidence="5 10" id="KW-0548">Nucleotidyltransferase</keyword>
<reference evidence="12 13" key="1">
    <citation type="journal article" date="2011" name="J. Bacteriol.">
        <title>Genome sequence of Haloplasma contractile, an unusual contractile bacterium from a deep-sea anoxic brine lake.</title>
        <authorList>
            <person name="Antunes A."/>
            <person name="Alam I."/>
            <person name="El Dorry H."/>
            <person name="Siam R."/>
            <person name="Robertson A."/>
            <person name="Bajic V.B."/>
            <person name="Stingl U."/>
        </authorList>
    </citation>
    <scope>NUCLEOTIDE SEQUENCE [LARGE SCALE GENOMIC DNA]</scope>
    <source>
        <strain evidence="12 13">SSD-17B</strain>
    </source>
</reference>
<comment type="caution">
    <text evidence="12">The sequence shown here is derived from an EMBL/GenBank/DDBJ whole genome shotgun (WGS) entry which is preliminary data.</text>
</comment>
<dbReference type="InterPro" id="IPR004821">
    <property type="entry name" value="Cyt_trans-like"/>
</dbReference>
<dbReference type="RefSeq" id="WP_008826192.1">
    <property type="nucleotide sequence ID" value="NZ_AFNU02000001.1"/>
</dbReference>
<dbReference type="PANTHER" id="PTHR39321">
    <property type="entry name" value="NICOTINATE-NUCLEOTIDE ADENYLYLTRANSFERASE-RELATED"/>
    <property type="match status" value="1"/>
</dbReference>
<dbReference type="Pfam" id="PF01467">
    <property type="entry name" value="CTP_transf_like"/>
    <property type="match status" value="1"/>
</dbReference>
<evidence type="ECO:0000256" key="2">
    <source>
        <dbReference type="ARBA" id="ARBA00005019"/>
    </source>
</evidence>
<evidence type="ECO:0000256" key="1">
    <source>
        <dbReference type="ARBA" id="ARBA00002324"/>
    </source>
</evidence>
<protein>
    <recommendedName>
        <fullName evidence="10">Probable nicotinate-nucleotide adenylyltransferase</fullName>
        <ecNumber evidence="10">2.7.7.18</ecNumber>
    </recommendedName>
    <alternativeName>
        <fullName evidence="10">Deamido-NAD(+) diphosphorylase</fullName>
    </alternativeName>
    <alternativeName>
        <fullName evidence="10">Deamido-NAD(+) pyrophosphorylase</fullName>
    </alternativeName>
    <alternativeName>
        <fullName evidence="10">Nicotinate mononucleotide adenylyltransferase</fullName>
        <shortName evidence="10">NaMN adenylyltransferase</shortName>
    </alternativeName>
</protein>
<evidence type="ECO:0000256" key="4">
    <source>
        <dbReference type="ARBA" id="ARBA00022679"/>
    </source>
</evidence>
<organism evidence="12 13">
    <name type="scientific">Haloplasma contractile SSD-17B</name>
    <dbReference type="NCBI Taxonomy" id="1033810"/>
    <lineage>
        <taxon>Bacteria</taxon>
        <taxon>Bacillati</taxon>
        <taxon>Mycoplasmatota</taxon>
        <taxon>Mollicutes</taxon>
        <taxon>Haloplasmatales</taxon>
        <taxon>Haloplasmataceae</taxon>
        <taxon>Haloplasma</taxon>
    </lineage>
</organism>
<name>U2EFJ4_9MOLU</name>
<dbReference type="FunCoup" id="U2EFJ4">
    <property type="interactions" value="349"/>
</dbReference>
<dbReference type="EC" id="2.7.7.18" evidence="10"/>
<dbReference type="Gene3D" id="3.40.50.620">
    <property type="entry name" value="HUPs"/>
    <property type="match status" value="1"/>
</dbReference>
<evidence type="ECO:0000256" key="5">
    <source>
        <dbReference type="ARBA" id="ARBA00022695"/>
    </source>
</evidence>
<evidence type="ECO:0000259" key="11">
    <source>
        <dbReference type="Pfam" id="PF01467"/>
    </source>
</evidence>
<dbReference type="AlphaFoldDB" id="U2EFJ4"/>
<dbReference type="HAMAP" id="MF_00244">
    <property type="entry name" value="NaMN_adenylyltr"/>
    <property type="match status" value="1"/>
</dbReference>
<dbReference type="eggNOG" id="COG1057">
    <property type="taxonomic scope" value="Bacteria"/>
</dbReference>
<comment type="function">
    <text evidence="1 10">Catalyzes the reversible adenylation of nicotinate mononucleotide (NaMN) to nicotinic acid adenine dinucleotide (NaAD).</text>
</comment>
<keyword evidence="8 10" id="KW-0520">NAD</keyword>
<dbReference type="InParanoid" id="U2EFJ4"/>
<proteinExistence type="inferred from homology"/>
<feature type="domain" description="Cytidyltransferase-like" evidence="11">
    <location>
        <begin position="4"/>
        <end position="169"/>
    </location>
</feature>
<evidence type="ECO:0000256" key="10">
    <source>
        <dbReference type="HAMAP-Rule" id="MF_00244"/>
    </source>
</evidence>
<evidence type="ECO:0000313" key="12">
    <source>
        <dbReference type="EMBL" id="ERJ13703.1"/>
    </source>
</evidence>
<keyword evidence="6 10" id="KW-0547">Nucleotide-binding</keyword>
<dbReference type="EMBL" id="AFNU02000001">
    <property type="protein sequence ID" value="ERJ13703.1"/>
    <property type="molecule type" value="Genomic_DNA"/>
</dbReference>